<evidence type="ECO:0008006" key="3">
    <source>
        <dbReference type="Google" id="ProtNLM"/>
    </source>
</evidence>
<evidence type="ECO:0000313" key="1">
    <source>
        <dbReference type="EMBL" id="CAH1452447.1"/>
    </source>
</evidence>
<organism evidence="1 2">
    <name type="scientific">Lactuca virosa</name>
    <dbReference type="NCBI Taxonomy" id="75947"/>
    <lineage>
        <taxon>Eukaryota</taxon>
        <taxon>Viridiplantae</taxon>
        <taxon>Streptophyta</taxon>
        <taxon>Embryophyta</taxon>
        <taxon>Tracheophyta</taxon>
        <taxon>Spermatophyta</taxon>
        <taxon>Magnoliopsida</taxon>
        <taxon>eudicotyledons</taxon>
        <taxon>Gunneridae</taxon>
        <taxon>Pentapetalae</taxon>
        <taxon>asterids</taxon>
        <taxon>campanulids</taxon>
        <taxon>Asterales</taxon>
        <taxon>Asteraceae</taxon>
        <taxon>Cichorioideae</taxon>
        <taxon>Cichorieae</taxon>
        <taxon>Lactucinae</taxon>
        <taxon>Lactuca</taxon>
    </lineage>
</organism>
<gene>
    <name evidence="1" type="ORF">LVIROSA_LOCUS37743</name>
</gene>
<accession>A0AAU9PS80</accession>
<dbReference type="Proteomes" id="UP001157418">
    <property type="component" value="Unassembled WGS sequence"/>
</dbReference>
<comment type="caution">
    <text evidence="1">The sequence shown here is derived from an EMBL/GenBank/DDBJ whole genome shotgun (WGS) entry which is preliminary data.</text>
</comment>
<name>A0AAU9PS80_9ASTR</name>
<protein>
    <recommendedName>
        <fullName evidence="3">DUF4283 domain-containing protein</fullName>
    </recommendedName>
</protein>
<dbReference type="EMBL" id="CAKMRJ010005745">
    <property type="protein sequence ID" value="CAH1452447.1"/>
    <property type="molecule type" value="Genomic_DNA"/>
</dbReference>
<keyword evidence="2" id="KW-1185">Reference proteome</keyword>
<sequence length="176" mass="19725">MDRSKEVHKVGSSGLQESQKGSYVNAVRKGMISPPVNAKFTTPLVLESKEISNEFAMKPSVFYQYSIRYLGGDLVYVAFESELVCSKFKNLPAVRAYFSNFRLVVNDLNVLQRVIWIEILGLPCCAWNVVAVNKVARLWGGICFLEDDLLDPLAVKRACIETVRTSLNNETICIVV</sequence>
<evidence type="ECO:0000313" key="2">
    <source>
        <dbReference type="Proteomes" id="UP001157418"/>
    </source>
</evidence>
<proteinExistence type="predicted"/>
<dbReference type="AlphaFoldDB" id="A0AAU9PS80"/>
<reference evidence="1 2" key="1">
    <citation type="submission" date="2022-01" db="EMBL/GenBank/DDBJ databases">
        <authorList>
            <person name="Xiong W."/>
            <person name="Schranz E."/>
        </authorList>
    </citation>
    <scope>NUCLEOTIDE SEQUENCE [LARGE SCALE GENOMIC DNA]</scope>
</reference>